<dbReference type="RefSeq" id="WP_013259357.1">
    <property type="nucleotide sequence ID" value="NC_014365.1"/>
</dbReference>
<accession>E1QK25</accession>
<proteinExistence type="predicted"/>
<dbReference type="Proteomes" id="UP000009047">
    <property type="component" value="Chromosome"/>
</dbReference>
<name>E1QK25_DESB2</name>
<dbReference type="GO" id="GO:0006352">
    <property type="term" value="P:DNA-templated transcription initiation"/>
    <property type="evidence" value="ECO:0007669"/>
    <property type="project" value="InterPro"/>
</dbReference>
<dbReference type="InterPro" id="IPR013325">
    <property type="entry name" value="RNA_pol_sigma_r2"/>
</dbReference>
<dbReference type="AlphaFoldDB" id="E1QK25"/>
<dbReference type="STRING" id="644282.Deba_2563"/>
<protein>
    <submittedName>
        <fullName evidence="1">Sigma-24 (FecI-like)</fullName>
    </submittedName>
</protein>
<reference evidence="1 2" key="1">
    <citation type="journal article" date="2010" name="Stand. Genomic Sci.">
        <title>Complete genome sequence of Desulfarculus baarsii type strain (2st14).</title>
        <authorList>
            <person name="Sun H."/>
            <person name="Spring S."/>
            <person name="Lapidus A."/>
            <person name="Davenport K."/>
            <person name="Del Rio T.G."/>
            <person name="Tice H."/>
            <person name="Nolan M."/>
            <person name="Copeland A."/>
            <person name="Cheng J.F."/>
            <person name="Lucas S."/>
            <person name="Tapia R."/>
            <person name="Goodwin L."/>
            <person name="Pitluck S."/>
            <person name="Ivanova N."/>
            <person name="Pagani I."/>
            <person name="Mavromatis K."/>
            <person name="Ovchinnikova G."/>
            <person name="Pati A."/>
            <person name="Chen A."/>
            <person name="Palaniappan K."/>
            <person name="Hauser L."/>
            <person name="Chang Y.J."/>
            <person name="Jeffries C.D."/>
            <person name="Detter J.C."/>
            <person name="Han C."/>
            <person name="Rohde M."/>
            <person name="Brambilla E."/>
            <person name="Goker M."/>
            <person name="Woyke T."/>
            <person name="Bristow J."/>
            <person name="Eisen J.A."/>
            <person name="Markowitz V."/>
            <person name="Hugenholtz P."/>
            <person name="Kyrpides N.C."/>
            <person name="Klenk H.P."/>
            <person name="Land M."/>
        </authorList>
    </citation>
    <scope>NUCLEOTIDE SEQUENCE [LARGE SCALE GENOMIC DNA]</scope>
    <source>
        <strain evidence="2">ATCC 33931 / DSM 2075 / LMG 7858 / VKM B-1802 / 2st14</strain>
    </source>
</reference>
<keyword evidence="2" id="KW-1185">Reference proteome</keyword>
<dbReference type="SUPFAM" id="SSF88946">
    <property type="entry name" value="Sigma2 domain of RNA polymerase sigma factors"/>
    <property type="match status" value="1"/>
</dbReference>
<organism evidence="1 2">
    <name type="scientific">Desulfarculus baarsii (strain ATCC 33931 / DSM 2075 / LMG 7858 / VKM B-1802 / 2st14)</name>
    <dbReference type="NCBI Taxonomy" id="644282"/>
    <lineage>
        <taxon>Bacteria</taxon>
        <taxon>Pseudomonadati</taxon>
        <taxon>Thermodesulfobacteriota</taxon>
        <taxon>Desulfarculia</taxon>
        <taxon>Desulfarculales</taxon>
        <taxon>Desulfarculaceae</taxon>
        <taxon>Desulfarculus</taxon>
    </lineage>
</organism>
<dbReference type="KEGG" id="dbr:Deba_2563"/>
<dbReference type="HOGENOM" id="CLU_120864_0_0_7"/>
<dbReference type="eggNOG" id="COG1595">
    <property type="taxonomic scope" value="Bacteria"/>
</dbReference>
<sequence length="194" mass="22444">MSQNRYHGIDEYTVRLITFKAKQLSAHPGFSAADREDLEQELLLDLLRRQPKYDPARAQNNTFVARVVEHRAATLIEERKAGLRDYRLQAFSLNDHIEDEDGVRCERSETFDQDDYLLRTGRQSRSSDELRDLGIDVRSVVDQLPPKLRDLCQRLMRDSITDVSRETGIPRSSLYGIIDKVRAAFKDSGLEDYL</sequence>
<evidence type="ECO:0000313" key="2">
    <source>
        <dbReference type="Proteomes" id="UP000009047"/>
    </source>
</evidence>
<dbReference type="GO" id="GO:0003700">
    <property type="term" value="F:DNA-binding transcription factor activity"/>
    <property type="evidence" value="ECO:0007669"/>
    <property type="project" value="InterPro"/>
</dbReference>
<dbReference type="OrthoDB" id="5401739at2"/>
<dbReference type="EMBL" id="CP002085">
    <property type="protein sequence ID" value="ADK85918.1"/>
    <property type="molecule type" value="Genomic_DNA"/>
</dbReference>
<evidence type="ECO:0000313" key="1">
    <source>
        <dbReference type="EMBL" id="ADK85918.1"/>
    </source>
</evidence>
<gene>
    <name evidence="1" type="ordered locus">Deba_2563</name>
</gene>